<accession>A0A0N9HVH8</accession>
<protein>
    <recommendedName>
        <fullName evidence="4">FtsX extracellular domain-containing protein</fullName>
    </recommendedName>
</protein>
<evidence type="ECO:0000256" key="1">
    <source>
        <dbReference type="SAM" id="MobiDB-lite"/>
    </source>
</evidence>
<evidence type="ECO:0000313" key="3">
    <source>
        <dbReference type="Proteomes" id="UP000063699"/>
    </source>
</evidence>
<dbReference type="STRING" id="860235.AOZ06_11980"/>
<evidence type="ECO:0000313" key="2">
    <source>
        <dbReference type="EMBL" id="ALG07538.1"/>
    </source>
</evidence>
<reference evidence="2 3" key="1">
    <citation type="submission" date="2015-07" db="EMBL/GenBank/DDBJ databases">
        <title>Genome sequencing of Kibdelosporangium phytohabitans.</title>
        <authorList>
            <person name="Qin S."/>
            <person name="Xing K."/>
        </authorList>
    </citation>
    <scope>NUCLEOTIDE SEQUENCE [LARGE SCALE GENOMIC DNA]</scope>
    <source>
        <strain evidence="2 3">KLBMP1111</strain>
    </source>
</reference>
<evidence type="ECO:0008006" key="4">
    <source>
        <dbReference type="Google" id="ProtNLM"/>
    </source>
</evidence>
<dbReference type="AlphaFoldDB" id="A0A0N9HVH8"/>
<sequence length="168" mass="18375">MGDVKPGLLVSIVAVIALIIAGAATIVLAANQPERPRDYPYTRETRDPSLPPRCVSAVEISFRTDAEMVKASKDLQNDTRFYQPSFMTQTQNYERLKVSLADQPDLLKALRPEAVPATAHLLSNYSDDVGSLVESVKHEYPSAKVVNPCDQPASSSKRPGPITATPRR</sequence>
<dbReference type="Proteomes" id="UP000063699">
    <property type="component" value="Chromosome"/>
</dbReference>
<dbReference type="KEGG" id="kphy:AOZ06_11980"/>
<name>A0A0N9HVH8_9PSEU</name>
<dbReference type="EMBL" id="CP012752">
    <property type="protein sequence ID" value="ALG07538.1"/>
    <property type="molecule type" value="Genomic_DNA"/>
</dbReference>
<feature type="region of interest" description="Disordered" evidence="1">
    <location>
        <begin position="143"/>
        <end position="168"/>
    </location>
</feature>
<gene>
    <name evidence="2" type="ORF">AOZ06_11980</name>
</gene>
<proteinExistence type="predicted"/>
<keyword evidence="3" id="KW-1185">Reference proteome</keyword>
<organism evidence="2 3">
    <name type="scientific">Kibdelosporangium phytohabitans</name>
    <dbReference type="NCBI Taxonomy" id="860235"/>
    <lineage>
        <taxon>Bacteria</taxon>
        <taxon>Bacillati</taxon>
        <taxon>Actinomycetota</taxon>
        <taxon>Actinomycetes</taxon>
        <taxon>Pseudonocardiales</taxon>
        <taxon>Pseudonocardiaceae</taxon>
        <taxon>Kibdelosporangium</taxon>
    </lineage>
</organism>